<dbReference type="PANTHER" id="PTHR10151:SF120">
    <property type="entry name" value="BIS(5'-ADENOSYL)-TRIPHOSPHATASE"/>
    <property type="match status" value="1"/>
</dbReference>
<dbReference type="AlphaFoldDB" id="A0A3A1TWA1"/>
<evidence type="ECO:0000313" key="2">
    <source>
        <dbReference type="Proteomes" id="UP000265742"/>
    </source>
</evidence>
<protein>
    <submittedName>
        <fullName evidence="1">Alkaline phosphatase family protein</fullName>
    </submittedName>
</protein>
<dbReference type="InterPro" id="IPR017850">
    <property type="entry name" value="Alkaline_phosphatase_core_sf"/>
</dbReference>
<proteinExistence type="predicted"/>
<dbReference type="Proteomes" id="UP000265742">
    <property type="component" value="Unassembled WGS sequence"/>
</dbReference>
<accession>A0A3A1TWA1</accession>
<dbReference type="GO" id="GO:0016787">
    <property type="term" value="F:hydrolase activity"/>
    <property type="evidence" value="ECO:0007669"/>
    <property type="project" value="UniProtKB-ARBA"/>
</dbReference>
<organism evidence="1 2">
    <name type="scientific">Amnibacterium setariae</name>
    <dbReference type="NCBI Taxonomy" id="2306585"/>
    <lineage>
        <taxon>Bacteria</taxon>
        <taxon>Bacillati</taxon>
        <taxon>Actinomycetota</taxon>
        <taxon>Actinomycetes</taxon>
        <taxon>Micrococcales</taxon>
        <taxon>Microbacteriaceae</taxon>
        <taxon>Amnibacterium</taxon>
    </lineage>
</organism>
<dbReference type="OrthoDB" id="9779267at2"/>
<sequence length="370" mass="38521">MAHCLIVAPIVASGAPVLRDVLTASLDAVQGRPDALRLGSRRRVVVLVVDGLGDEALSARAGHARTLAGAGRRRIATGGPTTTAAALTTLTTGTDPGVHGVVAYAALDPATDRVVNQLRGFDADLPPGWQRSTTVFERATAEGLAAFAVGPRHYATSGFTREVLRGARYVGARTIEDRLEAAFSALRGAGRGIAYCYVPELDVAAHREGWRSGEWTGLLERVDGAVRDAAPRGGETLLVTADHGMVDVSPSAHVILEGLGLDDDVRHLAGEPRLLHVHLRPGVDPAEAAARWTAALGGAAEVATRDEAVAAGRFGAVVPEVLPRIGDLLVAARGGAAFYATEDAPARGMVGQHGAWTPAERFVPLVRLDG</sequence>
<keyword evidence="2" id="KW-1185">Reference proteome</keyword>
<name>A0A3A1TWA1_9MICO</name>
<dbReference type="EMBL" id="QXTG01000002">
    <property type="protein sequence ID" value="RIX28079.1"/>
    <property type="molecule type" value="Genomic_DNA"/>
</dbReference>
<dbReference type="PANTHER" id="PTHR10151">
    <property type="entry name" value="ECTONUCLEOTIDE PYROPHOSPHATASE/PHOSPHODIESTERASE"/>
    <property type="match status" value="1"/>
</dbReference>
<gene>
    <name evidence="1" type="ORF">D1781_11370</name>
</gene>
<evidence type="ECO:0000313" key="1">
    <source>
        <dbReference type="EMBL" id="RIX28079.1"/>
    </source>
</evidence>
<dbReference type="SUPFAM" id="SSF53649">
    <property type="entry name" value="Alkaline phosphatase-like"/>
    <property type="match status" value="1"/>
</dbReference>
<comment type="caution">
    <text evidence="1">The sequence shown here is derived from an EMBL/GenBank/DDBJ whole genome shotgun (WGS) entry which is preliminary data.</text>
</comment>
<dbReference type="InterPro" id="IPR002591">
    <property type="entry name" value="Phosphodiest/P_Trfase"/>
</dbReference>
<reference evidence="2" key="1">
    <citation type="submission" date="2018-09" db="EMBL/GenBank/DDBJ databases">
        <authorList>
            <person name="Kim I."/>
        </authorList>
    </citation>
    <scope>NUCLEOTIDE SEQUENCE [LARGE SCALE GENOMIC DNA]</scope>
    <source>
        <strain evidence="2">DD4a</strain>
    </source>
</reference>
<dbReference type="Gene3D" id="3.40.720.10">
    <property type="entry name" value="Alkaline Phosphatase, subunit A"/>
    <property type="match status" value="1"/>
</dbReference>
<dbReference type="Pfam" id="PF01663">
    <property type="entry name" value="Phosphodiest"/>
    <property type="match status" value="1"/>
</dbReference>